<evidence type="ECO:0000313" key="1">
    <source>
        <dbReference type="EMBL" id="MDB2293967.1"/>
    </source>
</evidence>
<organism evidence="1 2">
    <name type="scientific">Halorubrum ezzemoulense</name>
    <name type="common">Halorubrum chaoviator</name>
    <dbReference type="NCBI Taxonomy" id="337243"/>
    <lineage>
        <taxon>Archaea</taxon>
        <taxon>Methanobacteriati</taxon>
        <taxon>Methanobacteriota</taxon>
        <taxon>Stenosarchaea group</taxon>
        <taxon>Halobacteria</taxon>
        <taxon>Halobacteriales</taxon>
        <taxon>Haloferacaceae</taxon>
        <taxon>Halorubrum</taxon>
    </lineage>
</organism>
<dbReference type="EMBL" id="JAQLUK010000042">
    <property type="protein sequence ID" value="MDB2293967.1"/>
    <property type="molecule type" value="Genomic_DNA"/>
</dbReference>
<comment type="caution">
    <text evidence="1">The sequence shown here is derived from an EMBL/GenBank/DDBJ whole genome shotgun (WGS) entry which is preliminary data.</text>
</comment>
<dbReference type="Proteomes" id="UP001210528">
    <property type="component" value="Unassembled WGS sequence"/>
</dbReference>
<accession>A0ABT4Z7N5</accession>
<name>A0ABT4Z7N5_HALEZ</name>
<proteinExistence type="predicted"/>
<protein>
    <submittedName>
        <fullName evidence="1">Uncharacterized protein</fullName>
    </submittedName>
</protein>
<feature type="non-terminal residue" evidence="1">
    <location>
        <position position="1"/>
    </location>
</feature>
<keyword evidence="2" id="KW-1185">Reference proteome</keyword>
<reference evidence="1 2" key="1">
    <citation type="submission" date="2023-01" db="EMBL/GenBank/DDBJ databases">
        <title>Halorubrum ezzemoulense from Santa Pola, Spain.</title>
        <authorList>
            <person name="Feng Y."/>
            <person name="Louyakis A.S."/>
            <person name="Gogarten J.P."/>
        </authorList>
    </citation>
    <scope>NUCLEOTIDE SEQUENCE [LARGE SCALE GENOMIC DNA]</scope>
    <source>
        <strain evidence="1 2">AMM015</strain>
    </source>
</reference>
<sequence length="73" mass="8299">EDHETQPVADLQLLCYEPESEPVALSDRDLTWTPWDEADAWIVSDSSDREIMRRFFPQESLVAATIGPQHLSG</sequence>
<gene>
    <name evidence="1" type="ORF">PM085_17180</name>
</gene>
<evidence type="ECO:0000313" key="2">
    <source>
        <dbReference type="Proteomes" id="UP001210528"/>
    </source>
</evidence>
<dbReference type="RefSeq" id="WP_271970550.1">
    <property type="nucleotide sequence ID" value="NZ_JAQLUK010000042.1"/>
</dbReference>